<dbReference type="Proteomes" id="UP000199312">
    <property type="component" value="Unassembled WGS sequence"/>
</dbReference>
<gene>
    <name evidence="1" type="ORF">SAMN04488006_1486</name>
</gene>
<reference evidence="2" key="1">
    <citation type="submission" date="2016-10" db="EMBL/GenBank/DDBJ databases">
        <authorList>
            <person name="Varghese N."/>
            <person name="Submissions S."/>
        </authorList>
    </citation>
    <scope>NUCLEOTIDE SEQUENCE [LARGE SCALE GENOMIC DNA]</scope>
    <source>
        <strain evidence="2">DSM 24450</strain>
    </source>
</reference>
<sequence>MIVGFSTIPEEAKIWVFPSNRKFYPQEVDEISKKIETFLQNWKSDRNDVECSFLIKHDRFIIIAADDTEHALSLDTHDALTTLILELEKQYNIVLMDKINVCYKQGDFVQYKDLIEFKKLIKSKAVSDKTIVFNNMITVKEELRYNWEINIMESWLGRLVK</sequence>
<dbReference type="OrthoDB" id="978691at2"/>
<dbReference type="AlphaFoldDB" id="A0A1I6Q516"/>
<proteinExistence type="predicted"/>
<evidence type="ECO:0000313" key="1">
    <source>
        <dbReference type="EMBL" id="SFS47448.1"/>
    </source>
</evidence>
<protein>
    <recommendedName>
        <fullName evidence="3">ABC transporter ATPase</fullName>
    </recommendedName>
</protein>
<keyword evidence="2" id="KW-1185">Reference proteome</keyword>
<organism evidence="1 2">
    <name type="scientific">Lutibacter maritimus</name>
    <dbReference type="NCBI Taxonomy" id="593133"/>
    <lineage>
        <taxon>Bacteria</taxon>
        <taxon>Pseudomonadati</taxon>
        <taxon>Bacteroidota</taxon>
        <taxon>Flavobacteriia</taxon>
        <taxon>Flavobacteriales</taxon>
        <taxon>Flavobacteriaceae</taxon>
        <taxon>Lutibacter</taxon>
    </lineage>
</organism>
<dbReference type="RefSeq" id="WP_090224362.1">
    <property type="nucleotide sequence ID" value="NZ_FOZP01000003.1"/>
</dbReference>
<evidence type="ECO:0008006" key="3">
    <source>
        <dbReference type="Google" id="ProtNLM"/>
    </source>
</evidence>
<name>A0A1I6Q516_9FLAO</name>
<evidence type="ECO:0000313" key="2">
    <source>
        <dbReference type="Proteomes" id="UP000199312"/>
    </source>
</evidence>
<dbReference type="STRING" id="593133.SAMN04488006_1486"/>
<accession>A0A1I6Q516</accession>
<dbReference type="EMBL" id="FOZP01000003">
    <property type="protein sequence ID" value="SFS47448.1"/>
    <property type="molecule type" value="Genomic_DNA"/>
</dbReference>